<feature type="transmembrane region" description="Helical" evidence="2">
    <location>
        <begin position="154"/>
        <end position="178"/>
    </location>
</feature>
<dbReference type="eggNOG" id="COG3290">
    <property type="taxonomic scope" value="Bacteria"/>
</dbReference>
<evidence type="ECO:0000313" key="5">
    <source>
        <dbReference type="Proteomes" id="UP000051307"/>
    </source>
</evidence>
<evidence type="ECO:0000259" key="3">
    <source>
        <dbReference type="Pfam" id="PF14501"/>
    </source>
</evidence>
<evidence type="ECO:0000256" key="1">
    <source>
        <dbReference type="SAM" id="Coils"/>
    </source>
</evidence>
<dbReference type="GO" id="GO:0042802">
    <property type="term" value="F:identical protein binding"/>
    <property type="evidence" value="ECO:0007669"/>
    <property type="project" value="TreeGrafter"/>
</dbReference>
<dbReference type="AlphaFoldDB" id="A0A0R1VN90"/>
<dbReference type="Gene3D" id="3.30.565.10">
    <property type="entry name" value="Histidine kinase-like ATPase, C-terminal domain"/>
    <property type="match status" value="1"/>
</dbReference>
<proteinExistence type="predicted"/>
<dbReference type="Pfam" id="PF14501">
    <property type="entry name" value="HATPase_c_5"/>
    <property type="match status" value="1"/>
</dbReference>
<feature type="transmembrane region" description="Helical" evidence="2">
    <location>
        <begin position="184"/>
        <end position="203"/>
    </location>
</feature>
<organism evidence="4 5">
    <name type="scientific">Lactobacillus kitasatonis DSM 16761 = JCM 1039</name>
    <dbReference type="NCBI Taxonomy" id="1423767"/>
    <lineage>
        <taxon>Bacteria</taxon>
        <taxon>Bacillati</taxon>
        <taxon>Bacillota</taxon>
        <taxon>Bacilli</taxon>
        <taxon>Lactobacillales</taxon>
        <taxon>Lactobacillaceae</taxon>
        <taxon>Lactobacillus</taxon>
    </lineage>
</organism>
<keyword evidence="2" id="KW-0812">Transmembrane</keyword>
<evidence type="ECO:0000313" key="4">
    <source>
        <dbReference type="EMBL" id="KRM07280.1"/>
    </source>
</evidence>
<keyword evidence="2" id="KW-1133">Transmembrane helix</keyword>
<dbReference type="EMBL" id="AZFU01000001">
    <property type="protein sequence ID" value="KRM07280.1"/>
    <property type="molecule type" value="Genomic_DNA"/>
</dbReference>
<evidence type="ECO:0000256" key="2">
    <source>
        <dbReference type="SAM" id="Phobius"/>
    </source>
</evidence>
<dbReference type="PANTHER" id="PTHR40448">
    <property type="entry name" value="TWO-COMPONENT SENSOR HISTIDINE KINASE"/>
    <property type="match status" value="1"/>
</dbReference>
<feature type="domain" description="Sensor histidine kinase NatK-like C-terminal" evidence="3">
    <location>
        <begin position="329"/>
        <end position="430"/>
    </location>
</feature>
<name>A0A0R1VN90_9LACO</name>
<feature type="transmembrane region" description="Helical" evidence="2">
    <location>
        <begin position="7"/>
        <end position="27"/>
    </location>
</feature>
<keyword evidence="2" id="KW-0472">Membrane</keyword>
<sequence>MGQAIYDFFNTVAYVPFLLETLVFFYLIKPVKWQIPLAVLLFIPDIFYPYAQLAFLIIMQIIVVIFSKKYPELFDWNIAYYISILVTPSLAEGVAGIIELIAKTFFHTYLDHFQINWIAGLATLILLLAIFKFLDYRRFNFKKVISFDGQNISFIRSINWVIFSLTLAVLTVEIALYFSENTAIIAAWFILIFVAIANLYQAIRQNKKYMNALIKKAELKQIQEYSERLEQANMSLRKARHDYKNSLLGLNGYLLENDVDGAKKYLAKIIGESDQAQNASRTMTLELSNLKIKELKYLVIEKLQKAQDEHIKVKAEVNQEITKLPGSIVTLIKAVGILLDNAVEACDGQTNPWLNFLLTKYGKNVYSLAIQNSISHKLDVQQILRTGFSSKDHHSGLGLANLNEMVNNDPNLSLEIKQTDKQISFELLIQEVN</sequence>
<dbReference type="InterPro" id="IPR032834">
    <property type="entry name" value="NatK-like_C"/>
</dbReference>
<dbReference type="PANTHER" id="PTHR40448:SF1">
    <property type="entry name" value="TWO-COMPONENT SENSOR HISTIDINE KINASE"/>
    <property type="match status" value="1"/>
</dbReference>
<dbReference type="RefSeq" id="WP_025014215.1">
    <property type="nucleotide sequence ID" value="NZ_AZFU01000001.1"/>
</dbReference>
<dbReference type="Proteomes" id="UP000051307">
    <property type="component" value="Unassembled WGS sequence"/>
</dbReference>
<feature type="transmembrane region" description="Helical" evidence="2">
    <location>
        <begin position="78"/>
        <end position="102"/>
    </location>
</feature>
<protein>
    <submittedName>
        <fullName evidence="4">Signal transduction protein</fullName>
    </submittedName>
</protein>
<comment type="caution">
    <text evidence="4">The sequence shown here is derived from an EMBL/GenBank/DDBJ whole genome shotgun (WGS) entry which is preliminary data.</text>
</comment>
<reference evidence="4 5" key="1">
    <citation type="journal article" date="2015" name="Genome Announc.">
        <title>Expanding the biotechnology potential of lactobacilli through comparative genomics of 213 strains and associated genera.</title>
        <authorList>
            <person name="Sun Z."/>
            <person name="Harris H.M."/>
            <person name="McCann A."/>
            <person name="Guo C."/>
            <person name="Argimon S."/>
            <person name="Zhang W."/>
            <person name="Yang X."/>
            <person name="Jeffery I.B."/>
            <person name="Cooney J.C."/>
            <person name="Kagawa T.F."/>
            <person name="Liu W."/>
            <person name="Song Y."/>
            <person name="Salvetti E."/>
            <person name="Wrobel A."/>
            <person name="Rasinkangas P."/>
            <person name="Parkhill J."/>
            <person name="Rea M.C."/>
            <person name="O'Sullivan O."/>
            <person name="Ritari J."/>
            <person name="Douillard F.P."/>
            <person name="Paul Ross R."/>
            <person name="Yang R."/>
            <person name="Briner A.E."/>
            <person name="Felis G.E."/>
            <person name="de Vos W.M."/>
            <person name="Barrangou R."/>
            <person name="Klaenhammer T.R."/>
            <person name="Caufield P.W."/>
            <person name="Cui Y."/>
            <person name="Zhang H."/>
            <person name="O'Toole P.W."/>
        </authorList>
    </citation>
    <scope>NUCLEOTIDE SEQUENCE [LARGE SCALE GENOMIC DNA]</scope>
    <source>
        <strain evidence="4 5">DSM 16761</strain>
    </source>
</reference>
<gene>
    <name evidence="4" type="ORF">FC59_GL000710</name>
</gene>
<accession>A0A0R1VN90</accession>
<keyword evidence="1" id="KW-0175">Coiled coil</keyword>
<feature type="transmembrane region" description="Helical" evidence="2">
    <location>
        <begin position="114"/>
        <end position="134"/>
    </location>
</feature>
<dbReference type="InterPro" id="IPR036890">
    <property type="entry name" value="HATPase_C_sf"/>
</dbReference>
<feature type="transmembrane region" description="Helical" evidence="2">
    <location>
        <begin position="47"/>
        <end position="66"/>
    </location>
</feature>
<dbReference type="PATRIC" id="fig|1423767.3.peg.736"/>
<feature type="coiled-coil region" evidence="1">
    <location>
        <begin position="215"/>
        <end position="242"/>
    </location>
</feature>